<dbReference type="GO" id="GO:0080043">
    <property type="term" value="F:quercetin 3-O-glucosyltransferase activity"/>
    <property type="evidence" value="ECO:0007669"/>
    <property type="project" value="TreeGrafter"/>
</dbReference>
<evidence type="ECO:0000313" key="3">
    <source>
        <dbReference type="Proteomes" id="UP000327157"/>
    </source>
</evidence>
<protein>
    <submittedName>
        <fullName evidence="2">7-deoxyloganetin glucosyltransferase-like</fullName>
    </submittedName>
</protein>
<dbReference type="Gene3D" id="3.40.50.2000">
    <property type="entry name" value="Glycogen Phosphorylase B"/>
    <property type="match status" value="1"/>
</dbReference>
<gene>
    <name evidence="2" type="ORF">D8674_000366</name>
</gene>
<dbReference type="SUPFAM" id="SSF53756">
    <property type="entry name" value="UDP-Glycosyltransferase/glycogen phosphorylase"/>
    <property type="match status" value="1"/>
</dbReference>
<dbReference type="PANTHER" id="PTHR11926">
    <property type="entry name" value="GLUCOSYL/GLUCURONOSYL TRANSFERASES"/>
    <property type="match status" value="1"/>
</dbReference>
<keyword evidence="2" id="KW-0808">Transferase</keyword>
<accession>A0A5N5F369</accession>
<sequence>MMSSVEQATKKGHAVFLAKLLHLRGFHITFVNTKFNHNCLIWSKGPDSVKGLPDFVFKTIPDGLPPSNKDGTQDIPTLCDSIKKTCFGLFKELVARSIPHLKCHKLLA</sequence>
<proteinExistence type="inferred from homology"/>
<dbReference type="GO" id="GO:0080044">
    <property type="term" value="F:quercetin 7-O-glucosyltransferase activity"/>
    <property type="evidence" value="ECO:0007669"/>
    <property type="project" value="TreeGrafter"/>
</dbReference>
<evidence type="ECO:0000256" key="1">
    <source>
        <dbReference type="ARBA" id="ARBA00009995"/>
    </source>
</evidence>
<reference evidence="3" key="2">
    <citation type="submission" date="2019-10" db="EMBL/GenBank/DDBJ databases">
        <title>A de novo genome assembly of a pear dwarfing rootstock.</title>
        <authorList>
            <person name="Wang F."/>
            <person name="Wang J."/>
            <person name="Li S."/>
            <person name="Zhang Y."/>
            <person name="Fang M."/>
            <person name="Ma L."/>
            <person name="Zhao Y."/>
            <person name="Jiang S."/>
        </authorList>
    </citation>
    <scope>NUCLEOTIDE SEQUENCE [LARGE SCALE GENOMIC DNA]</scope>
</reference>
<keyword evidence="3" id="KW-1185">Reference proteome</keyword>
<dbReference type="EMBL" id="SMOL01000768">
    <property type="protein sequence ID" value="KAB2597446.1"/>
    <property type="molecule type" value="Genomic_DNA"/>
</dbReference>
<reference evidence="2 3" key="1">
    <citation type="submission" date="2019-09" db="EMBL/GenBank/DDBJ databases">
        <authorList>
            <person name="Ou C."/>
        </authorList>
    </citation>
    <scope>NUCLEOTIDE SEQUENCE [LARGE SCALE GENOMIC DNA]</scope>
    <source>
        <strain evidence="2">S2</strain>
        <tissue evidence="2">Leaf</tissue>
    </source>
</reference>
<comment type="caution">
    <text evidence="2">The sequence shown here is derived from an EMBL/GenBank/DDBJ whole genome shotgun (WGS) entry which is preliminary data.</text>
</comment>
<dbReference type="PANTHER" id="PTHR11926:SF1547">
    <property type="entry name" value="GLYCOSYLTRANSFERASE"/>
    <property type="match status" value="1"/>
</dbReference>
<name>A0A5N5F369_9ROSA</name>
<comment type="similarity">
    <text evidence="1">Belongs to the UDP-glycosyltransferase family.</text>
</comment>
<reference evidence="2 3" key="3">
    <citation type="submission" date="2019-11" db="EMBL/GenBank/DDBJ databases">
        <title>A de novo genome assembly of a pear dwarfing rootstock.</title>
        <authorList>
            <person name="Wang F."/>
            <person name="Wang J."/>
            <person name="Li S."/>
            <person name="Zhang Y."/>
            <person name="Fang M."/>
            <person name="Ma L."/>
            <person name="Zhao Y."/>
            <person name="Jiang S."/>
        </authorList>
    </citation>
    <scope>NUCLEOTIDE SEQUENCE [LARGE SCALE GENOMIC DNA]</scope>
    <source>
        <strain evidence="2">S2</strain>
        <tissue evidence="2">Leaf</tissue>
    </source>
</reference>
<dbReference type="OrthoDB" id="5835829at2759"/>
<evidence type="ECO:0000313" key="2">
    <source>
        <dbReference type="EMBL" id="KAB2597446.1"/>
    </source>
</evidence>
<organism evidence="2 3">
    <name type="scientific">Pyrus ussuriensis x Pyrus communis</name>
    <dbReference type="NCBI Taxonomy" id="2448454"/>
    <lineage>
        <taxon>Eukaryota</taxon>
        <taxon>Viridiplantae</taxon>
        <taxon>Streptophyta</taxon>
        <taxon>Embryophyta</taxon>
        <taxon>Tracheophyta</taxon>
        <taxon>Spermatophyta</taxon>
        <taxon>Magnoliopsida</taxon>
        <taxon>eudicotyledons</taxon>
        <taxon>Gunneridae</taxon>
        <taxon>Pentapetalae</taxon>
        <taxon>rosids</taxon>
        <taxon>fabids</taxon>
        <taxon>Rosales</taxon>
        <taxon>Rosaceae</taxon>
        <taxon>Amygdaloideae</taxon>
        <taxon>Maleae</taxon>
        <taxon>Pyrus</taxon>
    </lineage>
</organism>
<dbReference type="AlphaFoldDB" id="A0A5N5F369"/>
<dbReference type="Proteomes" id="UP000327157">
    <property type="component" value="Chromosome 1"/>
</dbReference>